<feature type="transmembrane region" description="Helical" evidence="12">
    <location>
        <begin position="329"/>
        <end position="351"/>
    </location>
</feature>
<evidence type="ECO:0000256" key="8">
    <source>
        <dbReference type="ARBA" id="ARBA00022692"/>
    </source>
</evidence>
<dbReference type="NCBIfam" id="TIGR04407">
    <property type="entry name" value="LptF_YjgP"/>
    <property type="match status" value="1"/>
</dbReference>
<organism evidence="13 14">
    <name type="scientific">Natronocella acetinitrilica</name>
    <dbReference type="NCBI Taxonomy" id="414046"/>
    <lineage>
        <taxon>Bacteria</taxon>
        <taxon>Pseudomonadati</taxon>
        <taxon>Pseudomonadota</taxon>
        <taxon>Gammaproteobacteria</taxon>
        <taxon>Chromatiales</taxon>
        <taxon>Ectothiorhodospiraceae</taxon>
        <taxon>Natronocella</taxon>
    </lineage>
</organism>
<dbReference type="InterPro" id="IPR030922">
    <property type="entry name" value="LptF"/>
</dbReference>
<accession>A0AAE3G5X1</accession>
<evidence type="ECO:0000256" key="5">
    <source>
        <dbReference type="ARBA" id="ARBA00022448"/>
    </source>
</evidence>
<dbReference type="Proteomes" id="UP001205843">
    <property type="component" value="Unassembled WGS sequence"/>
</dbReference>
<evidence type="ECO:0000256" key="4">
    <source>
        <dbReference type="ARBA" id="ARBA00014213"/>
    </source>
</evidence>
<reference evidence="13" key="1">
    <citation type="submission" date="2022-03" db="EMBL/GenBank/DDBJ databases">
        <title>Genomic Encyclopedia of Type Strains, Phase III (KMG-III): the genomes of soil and plant-associated and newly described type strains.</title>
        <authorList>
            <person name="Whitman W."/>
        </authorList>
    </citation>
    <scope>NUCLEOTIDE SEQUENCE</scope>
    <source>
        <strain evidence="13">ANL 6-2</strain>
    </source>
</reference>
<dbReference type="AlphaFoldDB" id="A0AAE3G5X1"/>
<dbReference type="InterPro" id="IPR005495">
    <property type="entry name" value="LptG/LptF_permease"/>
</dbReference>
<protein>
    <recommendedName>
        <fullName evidence="4">Lipopolysaccharide export system permease protein LptF</fullName>
    </recommendedName>
</protein>
<dbReference type="GO" id="GO:0015920">
    <property type="term" value="P:lipopolysaccharide transport"/>
    <property type="evidence" value="ECO:0007669"/>
    <property type="project" value="TreeGrafter"/>
</dbReference>
<feature type="transmembrane region" description="Helical" evidence="12">
    <location>
        <begin position="302"/>
        <end position="323"/>
    </location>
</feature>
<keyword evidence="7" id="KW-0997">Cell inner membrane</keyword>
<feature type="transmembrane region" description="Helical" evidence="12">
    <location>
        <begin position="273"/>
        <end position="290"/>
    </location>
</feature>
<comment type="subcellular location">
    <subcellularLocation>
        <location evidence="2">Cell inner membrane</location>
        <topology evidence="2">Multi-pass membrane protein</topology>
    </subcellularLocation>
</comment>
<dbReference type="EMBL" id="JALJXV010000004">
    <property type="protein sequence ID" value="MCP1674998.1"/>
    <property type="molecule type" value="Genomic_DNA"/>
</dbReference>
<keyword evidence="14" id="KW-1185">Reference proteome</keyword>
<feature type="transmembrane region" description="Helical" evidence="12">
    <location>
        <begin position="9"/>
        <end position="30"/>
    </location>
</feature>
<evidence type="ECO:0000256" key="12">
    <source>
        <dbReference type="SAM" id="Phobius"/>
    </source>
</evidence>
<dbReference type="PANTHER" id="PTHR33529">
    <property type="entry name" value="SLR0882 PROTEIN-RELATED"/>
    <property type="match status" value="1"/>
</dbReference>
<evidence type="ECO:0000313" key="14">
    <source>
        <dbReference type="Proteomes" id="UP001205843"/>
    </source>
</evidence>
<feature type="transmembrane region" description="Helical" evidence="12">
    <location>
        <begin position="50"/>
        <end position="80"/>
    </location>
</feature>
<name>A0AAE3G5X1_9GAMM</name>
<evidence type="ECO:0000256" key="6">
    <source>
        <dbReference type="ARBA" id="ARBA00022475"/>
    </source>
</evidence>
<gene>
    <name evidence="13" type="ORF">J2T57_002136</name>
</gene>
<keyword evidence="10 12" id="KW-0472">Membrane</keyword>
<evidence type="ECO:0000256" key="9">
    <source>
        <dbReference type="ARBA" id="ARBA00022989"/>
    </source>
</evidence>
<evidence type="ECO:0000256" key="1">
    <source>
        <dbReference type="ARBA" id="ARBA00002265"/>
    </source>
</evidence>
<evidence type="ECO:0000256" key="7">
    <source>
        <dbReference type="ARBA" id="ARBA00022519"/>
    </source>
</evidence>
<keyword evidence="6" id="KW-1003">Cell membrane</keyword>
<evidence type="ECO:0000256" key="10">
    <source>
        <dbReference type="ARBA" id="ARBA00023136"/>
    </source>
</evidence>
<comment type="similarity">
    <text evidence="3">Belongs to the LptF/LptG family.</text>
</comment>
<dbReference type="PANTHER" id="PTHR33529:SF7">
    <property type="entry name" value="LIPOPOLYSACCHARIDE EXPORT SYSTEM PERMEASE PROTEIN LPTF"/>
    <property type="match status" value="1"/>
</dbReference>
<sequence length="365" mass="40305">MRFSIISRYLVREITLAWLAVTVVLVAVLFTNRLIRYLGDAASGALPGDIILLLMGFKALSYTALVIPGSFFLGVVLAMGRLYRDSEMSAMGACGIGPGNIYRAVALLALPLTLLVGWLSIETGPWAAREGREAEQVARETVEIQAIRPGRFIQSSRADGMFYIERFAADGERMRDVYLQTRQGDEQVMLAAAEGFIQVDPDTGDQYLVLLDGHRYDGFPGQSQWRVMEYAVHGVRISEGDPPTVRTRRDGIATAQLWGSDDLGERAELQWRLSMPLMVITLGLIAIPLSRSSPRDGRYGRLLLAVLIFASYSNALTVAQGWLEDGRLPLWLGLWPVHVLVAGIGLIWLAGQYGLLRRRPREGAA</sequence>
<comment type="subunit">
    <text evidence="11">Component of the lipopolysaccharide transport and assembly complex. The LptBFG transporter is composed of two ATP-binding proteins (LptB) and two transmembrane proteins (LptF and LptG).</text>
</comment>
<proteinExistence type="inferred from homology"/>
<evidence type="ECO:0000256" key="11">
    <source>
        <dbReference type="ARBA" id="ARBA00026081"/>
    </source>
</evidence>
<dbReference type="GO" id="GO:0043190">
    <property type="term" value="C:ATP-binding cassette (ABC) transporter complex"/>
    <property type="evidence" value="ECO:0007669"/>
    <property type="project" value="InterPro"/>
</dbReference>
<evidence type="ECO:0000313" key="13">
    <source>
        <dbReference type="EMBL" id="MCP1674998.1"/>
    </source>
</evidence>
<dbReference type="RefSeq" id="WP_253477737.1">
    <property type="nucleotide sequence ID" value="NZ_JALJXV010000004.1"/>
</dbReference>
<evidence type="ECO:0000256" key="2">
    <source>
        <dbReference type="ARBA" id="ARBA00004429"/>
    </source>
</evidence>
<dbReference type="GO" id="GO:0055085">
    <property type="term" value="P:transmembrane transport"/>
    <property type="evidence" value="ECO:0007669"/>
    <property type="project" value="InterPro"/>
</dbReference>
<dbReference type="Pfam" id="PF03739">
    <property type="entry name" value="LptF_LptG"/>
    <property type="match status" value="1"/>
</dbReference>
<evidence type="ECO:0000256" key="3">
    <source>
        <dbReference type="ARBA" id="ARBA00007725"/>
    </source>
</evidence>
<comment type="function">
    <text evidence="1">Part of the ABC transporter complex LptBFG involved in the translocation of lipopolysaccharide (LPS) from the inner membrane to the outer membrane.</text>
</comment>
<feature type="transmembrane region" description="Helical" evidence="12">
    <location>
        <begin position="101"/>
        <end position="121"/>
    </location>
</feature>
<keyword evidence="9 12" id="KW-1133">Transmembrane helix</keyword>
<keyword evidence="5" id="KW-0813">Transport</keyword>
<keyword evidence="8 12" id="KW-0812">Transmembrane</keyword>
<comment type="caution">
    <text evidence="13">The sequence shown here is derived from an EMBL/GenBank/DDBJ whole genome shotgun (WGS) entry which is preliminary data.</text>
</comment>